<evidence type="ECO:0000313" key="1">
    <source>
        <dbReference type="EMBL" id="OBR04667.1"/>
    </source>
</evidence>
<organism evidence="1 2">
    <name type="scientific">Colletotrichum higginsianum (strain IMI 349063)</name>
    <name type="common">Crucifer anthracnose fungus</name>
    <dbReference type="NCBI Taxonomy" id="759273"/>
    <lineage>
        <taxon>Eukaryota</taxon>
        <taxon>Fungi</taxon>
        <taxon>Dikarya</taxon>
        <taxon>Ascomycota</taxon>
        <taxon>Pezizomycotina</taxon>
        <taxon>Sordariomycetes</taxon>
        <taxon>Hypocreomycetidae</taxon>
        <taxon>Glomerellales</taxon>
        <taxon>Glomerellaceae</taxon>
        <taxon>Colletotrichum</taxon>
        <taxon>Colletotrichum destructivum species complex</taxon>
    </lineage>
</organism>
<sequence length="108" mass="11756">MPEVPTIVTGISDTARYRMGRTPTQIKPQRTSFSRIVKNCAVFGLPMRSKGNPPPKAGNIYSTTETWAPDATPAHPDAYNEARPETSDGSAWGFFPIAGTQCCRLSLL</sequence>
<dbReference type="Proteomes" id="UP000092177">
    <property type="component" value="Chromosome 8"/>
</dbReference>
<dbReference type="GeneID" id="28870451"/>
<comment type="caution">
    <text evidence="1">The sequence shown here is derived from an EMBL/GenBank/DDBJ whole genome shotgun (WGS) entry which is preliminary data.</text>
</comment>
<name>A0A1B7XY18_COLHI</name>
<reference evidence="2" key="1">
    <citation type="journal article" date="2017" name="BMC Genomics">
        <title>Gapless genome assembly of Colletotrichum higginsianum reveals chromosome structure and association of transposable elements with secondary metabolite gene clusters.</title>
        <authorList>
            <person name="Dallery J.-F."/>
            <person name="Lapalu N."/>
            <person name="Zampounis A."/>
            <person name="Pigne S."/>
            <person name="Luyten I."/>
            <person name="Amselem J."/>
            <person name="Wittenberg A.H.J."/>
            <person name="Zhou S."/>
            <person name="de Queiroz M.V."/>
            <person name="Robin G.P."/>
            <person name="Auger A."/>
            <person name="Hainaut M."/>
            <person name="Henrissat B."/>
            <person name="Kim K.-T."/>
            <person name="Lee Y.-H."/>
            <person name="Lespinet O."/>
            <person name="Schwartz D.C."/>
            <person name="Thon M.R."/>
            <person name="O'Connell R.J."/>
        </authorList>
    </citation>
    <scope>NUCLEOTIDE SEQUENCE [LARGE SCALE GENOMIC DNA]</scope>
    <source>
        <strain evidence="2">IMI 349063</strain>
    </source>
</reference>
<evidence type="ECO:0000313" key="2">
    <source>
        <dbReference type="Proteomes" id="UP000092177"/>
    </source>
</evidence>
<keyword evidence="2" id="KW-1185">Reference proteome</keyword>
<dbReference type="RefSeq" id="XP_018153185.1">
    <property type="nucleotide sequence ID" value="XM_018306344.1"/>
</dbReference>
<gene>
    <name evidence="1" type="ORF">CH63R_11370</name>
</gene>
<dbReference type="VEuPathDB" id="FungiDB:CH63R_11370"/>
<proteinExistence type="predicted"/>
<dbReference type="EMBL" id="LTAN01000008">
    <property type="protein sequence ID" value="OBR04667.1"/>
    <property type="molecule type" value="Genomic_DNA"/>
</dbReference>
<dbReference type="AlphaFoldDB" id="A0A1B7XY18"/>
<dbReference type="KEGG" id="chig:CH63R_11370"/>
<accession>A0A1B7XY18</accession>
<protein>
    <submittedName>
        <fullName evidence="1">Uncharacterized protein</fullName>
    </submittedName>
</protein>